<organism evidence="2 3">
    <name type="scientific">Ectothiorhodospira magna</name>
    <dbReference type="NCBI Taxonomy" id="867345"/>
    <lineage>
        <taxon>Bacteria</taxon>
        <taxon>Pseudomonadati</taxon>
        <taxon>Pseudomonadota</taxon>
        <taxon>Gammaproteobacteria</taxon>
        <taxon>Chromatiales</taxon>
        <taxon>Ectothiorhodospiraceae</taxon>
        <taxon>Ectothiorhodospira</taxon>
    </lineage>
</organism>
<gene>
    <name evidence="2" type="ORF">SAMN05421693_13321</name>
</gene>
<dbReference type="AlphaFoldDB" id="A0A1H9G821"/>
<protein>
    <submittedName>
        <fullName evidence="2">SprA-related family protein</fullName>
    </submittedName>
</protein>
<accession>A0A1H9G821</accession>
<name>A0A1H9G821_9GAMM</name>
<sequence length="221" mass="23944">MNISDAIGSAMMPVGAIARPDFQRLPGAEEERPGPAGPVEETQDTEATTTEREGPQAVTELTPEEEQVVRELQQRDREVRAHEQAHIAAGGRYVTGGATYDFQTGPDGRRYAVGGEVSIDTSRPADPQEAIQKARVIHAAALAPADPSPQDHRVAAQARMMEAEAHAELRLQRQEEATAEGQPMANDQEEEANPMAARDRLAQRFAEVDQLPGEPLLRAVA</sequence>
<feature type="region of interest" description="Disordered" evidence="1">
    <location>
        <begin position="170"/>
        <end position="200"/>
    </location>
</feature>
<evidence type="ECO:0000313" key="2">
    <source>
        <dbReference type="EMBL" id="SEQ45898.1"/>
    </source>
</evidence>
<proteinExistence type="predicted"/>
<dbReference type="Proteomes" id="UP000199496">
    <property type="component" value="Unassembled WGS sequence"/>
</dbReference>
<dbReference type="InterPro" id="IPR021973">
    <property type="entry name" value="SprA-related"/>
</dbReference>
<dbReference type="RefSeq" id="WP_090209254.1">
    <property type="nucleotide sequence ID" value="NZ_FOFO01000033.1"/>
</dbReference>
<dbReference type="STRING" id="867345.SAMN05421693_13321"/>
<evidence type="ECO:0000313" key="3">
    <source>
        <dbReference type="Proteomes" id="UP000199496"/>
    </source>
</evidence>
<dbReference type="Pfam" id="PF12118">
    <property type="entry name" value="SprA-related"/>
    <property type="match status" value="1"/>
</dbReference>
<keyword evidence="3" id="KW-1185">Reference proteome</keyword>
<dbReference type="OrthoDB" id="5795431at2"/>
<feature type="compositionally biased region" description="Basic and acidic residues" evidence="1">
    <location>
        <begin position="67"/>
        <end position="83"/>
    </location>
</feature>
<reference evidence="2 3" key="1">
    <citation type="submission" date="2016-10" db="EMBL/GenBank/DDBJ databases">
        <authorList>
            <person name="de Groot N.N."/>
        </authorList>
    </citation>
    <scope>NUCLEOTIDE SEQUENCE [LARGE SCALE GENOMIC DNA]</scope>
    <source>
        <strain evidence="2 3">B7-7</strain>
    </source>
</reference>
<feature type="region of interest" description="Disordered" evidence="1">
    <location>
        <begin position="1"/>
        <end position="83"/>
    </location>
</feature>
<evidence type="ECO:0000256" key="1">
    <source>
        <dbReference type="SAM" id="MobiDB-lite"/>
    </source>
</evidence>
<dbReference type="EMBL" id="FOFO01000033">
    <property type="protein sequence ID" value="SEQ45898.1"/>
    <property type="molecule type" value="Genomic_DNA"/>
</dbReference>